<dbReference type="Pfam" id="PF12274">
    <property type="entry name" value="DUF3615"/>
    <property type="match status" value="1"/>
</dbReference>
<dbReference type="eggNOG" id="ENOG502R1VX">
    <property type="taxonomic scope" value="Eukaryota"/>
</dbReference>
<dbReference type="Proteomes" id="UP000026962">
    <property type="component" value="Chromosome 1"/>
</dbReference>
<dbReference type="InterPro" id="IPR046527">
    <property type="entry name" value="PIR2-like_helical"/>
</dbReference>
<dbReference type="AlphaFoldDB" id="A0A0E0JTW3"/>
<dbReference type="Pfam" id="PF20235">
    <property type="entry name" value="PIR2-like_helical"/>
    <property type="match status" value="2"/>
</dbReference>
<feature type="domain" description="PIR2-like helical" evidence="3">
    <location>
        <begin position="74"/>
        <end position="183"/>
    </location>
</feature>
<name>A0A0E0JTW3_ORYPU</name>
<protein>
    <submittedName>
        <fullName evidence="4">Uncharacterized protein</fullName>
    </submittedName>
</protein>
<organism evidence="4">
    <name type="scientific">Oryza punctata</name>
    <name type="common">Red rice</name>
    <dbReference type="NCBI Taxonomy" id="4537"/>
    <lineage>
        <taxon>Eukaryota</taxon>
        <taxon>Viridiplantae</taxon>
        <taxon>Streptophyta</taxon>
        <taxon>Embryophyta</taxon>
        <taxon>Tracheophyta</taxon>
        <taxon>Spermatophyta</taxon>
        <taxon>Magnoliopsida</taxon>
        <taxon>Liliopsida</taxon>
        <taxon>Poales</taxon>
        <taxon>Poaceae</taxon>
        <taxon>BOP clade</taxon>
        <taxon>Oryzoideae</taxon>
        <taxon>Oryzeae</taxon>
        <taxon>Oryzinae</taxon>
        <taxon>Oryza</taxon>
    </lineage>
</organism>
<evidence type="ECO:0000259" key="2">
    <source>
        <dbReference type="Pfam" id="PF12274"/>
    </source>
</evidence>
<dbReference type="EnsemblPlants" id="OPUNC01G43530.2">
    <property type="protein sequence ID" value="OPUNC01G43530.2"/>
    <property type="gene ID" value="OPUNC01G43530"/>
</dbReference>
<feature type="region of interest" description="Disordered" evidence="1">
    <location>
        <begin position="111"/>
        <end position="141"/>
    </location>
</feature>
<dbReference type="Gramene" id="OPUNC01G43530.2">
    <property type="protein sequence ID" value="OPUNC01G43530.2"/>
    <property type="gene ID" value="OPUNC01G43530"/>
</dbReference>
<feature type="domain" description="DUF3615" evidence="2">
    <location>
        <begin position="582"/>
        <end position="695"/>
    </location>
</feature>
<dbReference type="PANTHER" id="PTHR33120:SF57">
    <property type="entry name" value="PIR2-LIKE HELICAL DOMAIN-CONTAINING PROTEIN"/>
    <property type="match status" value="1"/>
</dbReference>
<evidence type="ECO:0000313" key="5">
    <source>
        <dbReference type="Proteomes" id="UP000026962"/>
    </source>
</evidence>
<evidence type="ECO:0000259" key="3">
    <source>
        <dbReference type="Pfam" id="PF20235"/>
    </source>
</evidence>
<sequence length="760" mass="84676">MLGESHLDLPRSGSSSCIRVHKLHLDVPSSDDRSSNRIRTFGPREVENQFHIYELKDEIGAVIANIEKMCSCVQLGKGFLEKGFCFGLVNPIANIIINSAISQVCAAADRTGGGGSDISQVCPRAGGGGGRRRKRGEEKPVDPNLLRSLDGLTAFLTCLFPYLPDAEARLYLDAADADPFVASLLIIDRRQLREFDFNSQTTQAAVEVALRCAAVAAKHPDPEGLVLGWKCLTHSEEGWECISHAVEPFSSVPSSQTQHYLVFLVQQVVKANWASDPVLRLERTWELARSRLMQASSRIYASPTLLPPTRAHMKRMLLSTIHGFYVQAMGRLPTYELCNWFHCSMLKGGYCYGPLDPVSNIIVNTIWYEQNFPPSKHFPIAMISTDMLWCIAARSLYGLVSFLCTRYGGLTPDLAMQSLLVTGVNLKAADPILSPTPGATRQKRSGCVQVLDMPGPRDIQHYVVEESTLSASVPEAYTAAATAALHDYPLAQKDFFTSPNGMSKLELVSEVLRSQDDGPAHGPLTPQNLSLLCAILQWCPSSNGKSHQQQEACKKVKKRNYAHMCRCRNRFWGQQARVTSMVRDALDKFNNTVDHPFELHIIFGVNELVSGPVPSMGEKVGDYNPWTYDKYYHTHINFLAVCKALPYDPPTIFFAECGKDGADTCWCVPVTPHKSESGQVRCIYCEYQGSRILHPTGKSFYGCNEFEKLFYVSDNIYTNDKLITNKVIEVDWVHGVQDGAIYRDCRADSDDDEDDWLDIF</sequence>
<proteinExistence type="predicted"/>
<dbReference type="PANTHER" id="PTHR33120">
    <property type="entry name" value="EXPRESSED PROTEIN-RELATED"/>
    <property type="match status" value="1"/>
</dbReference>
<evidence type="ECO:0000313" key="4">
    <source>
        <dbReference type="EnsemblPlants" id="OPUNC01G43530.2"/>
    </source>
</evidence>
<reference evidence="4" key="2">
    <citation type="submission" date="2018-05" db="EMBL/GenBank/DDBJ databases">
        <title>OpunRS2 (Oryza punctata Reference Sequence Version 2).</title>
        <authorList>
            <person name="Zhang J."/>
            <person name="Kudrna D."/>
            <person name="Lee S."/>
            <person name="Talag J."/>
            <person name="Welchert J."/>
            <person name="Wing R.A."/>
        </authorList>
    </citation>
    <scope>NUCLEOTIDE SEQUENCE [LARGE SCALE GENOMIC DNA]</scope>
</reference>
<reference evidence="4" key="1">
    <citation type="submission" date="2015-04" db="UniProtKB">
        <authorList>
            <consortium name="EnsemblPlants"/>
        </authorList>
    </citation>
    <scope>IDENTIFICATION</scope>
</reference>
<accession>A0A0E0JTW3</accession>
<keyword evidence="5" id="KW-1185">Reference proteome</keyword>
<dbReference type="HOGENOM" id="CLU_011465_1_1_1"/>
<feature type="domain" description="PIR2-like helical" evidence="3">
    <location>
        <begin position="319"/>
        <end position="429"/>
    </location>
</feature>
<dbReference type="InterPro" id="IPR022059">
    <property type="entry name" value="DUF3615"/>
</dbReference>
<dbReference type="OMA" id="YDPPTIF"/>
<evidence type="ECO:0000256" key="1">
    <source>
        <dbReference type="SAM" id="MobiDB-lite"/>
    </source>
</evidence>